<evidence type="ECO:0000313" key="9">
    <source>
        <dbReference type="EMBL" id="MFC3126671.1"/>
    </source>
</evidence>
<feature type="transmembrane region" description="Helical" evidence="7">
    <location>
        <begin position="589"/>
        <end position="610"/>
    </location>
</feature>
<gene>
    <name evidence="9" type="ORF">ACFOD4_16520</name>
</gene>
<dbReference type="InterPro" id="IPR003834">
    <property type="entry name" value="Cyt_c_assmbl_TM_dom"/>
</dbReference>
<dbReference type="InterPro" id="IPR028250">
    <property type="entry name" value="DsbDN"/>
</dbReference>
<protein>
    <submittedName>
        <fullName evidence="9">Protein-disulfide reductase DsbD family protein</fullName>
    </submittedName>
</protein>
<evidence type="ECO:0000256" key="2">
    <source>
        <dbReference type="ARBA" id="ARBA00022475"/>
    </source>
</evidence>
<evidence type="ECO:0000256" key="3">
    <source>
        <dbReference type="ARBA" id="ARBA00022692"/>
    </source>
</evidence>
<evidence type="ECO:0000313" key="10">
    <source>
        <dbReference type="Proteomes" id="UP001595593"/>
    </source>
</evidence>
<name>A0ABV7G7R5_9PROT</name>
<feature type="domain" description="Thioredoxin" evidence="8">
    <location>
        <begin position="608"/>
        <end position="738"/>
    </location>
</feature>
<dbReference type="PROSITE" id="PS51352">
    <property type="entry name" value="THIOREDOXIN_2"/>
    <property type="match status" value="1"/>
</dbReference>
<dbReference type="InterPro" id="IPR013766">
    <property type="entry name" value="Thioredoxin_domain"/>
</dbReference>
<dbReference type="EMBL" id="JBHRTN010000018">
    <property type="protein sequence ID" value="MFC3126671.1"/>
    <property type="molecule type" value="Genomic_DNA"/>
</dbReference>
<feature type="transmembrane region" description="Helical" evidence="7">
    <location>
        <begin position="494"/>
        <end position="514"/>
    </location>
</feature>
<keyword evidence="6 7" id="KW-0472">Membrane</keyword>
<dbReference type="SUPFAM" id="SSF52833">
    <property type="entry name" value="Thioredoxin-like"/>
    <property type="match status" value="1"/>
</dbReference>
<evidence type="ECO:0000256" key="7">
    <source>
        <dbReference type="SAM" id="Phobius"/>
    </source>
</evidence>
<feature type="transmembrane region" description="Helical" evidence="7">
    <location>
        <begin position="40"/>
        <end position="63"/>
    </location>
</feature>
<dbReference type="RefSeq" id="WP_379598158.1">
    <property type="nucleotide sequence ID" value="NZ_JBHRTN010000018.1"/>
</dbReference>
<feature type="transmembrane region" description="Helical" evidence="7">
    <location>
        <begin position="380"/>
        <end position="399"/>
    </location>
</feature>
<feature type="transmembrane region" description="Helical" evidence="7">
    <location>
        <begin position="334"/>
        <end position="359"/>
    </location>
</feature>
<feature type="transmembrane region" description="Helical" evidence="7">
    <location>
        <begin position="463"/>
        <end position="488"/>
    </location>
</feature>
<keyword evidence="3 7" id="KW-0812">Transmembrane</keyword>
<keyword evidence="2" id="KW-1003">Cell membrane</keyword>
<sequence length="739" mass="76950">MPNRAIRPQVVSSHGPATLRHQQGLSLAARIGFIRNMPRLISAIQASILVALGLLSPALPAFALESAPARTERATMSLVAESAAVAPGQPFRLGLKQVLAQDWHTYWRNPGDAGAPPELRFTAPAGLQAGEFQWPAPRAIPFGPLINYGYEDAVLLPLSVTPPEGLRPGDTLRLEAHATWLICKDICVPEEGRFRLDIPVEAAARPDPAQAAAFAEADAAMPRSAPWEARLGFEGDQGALRLDSPDFSLTTLQEAQFLPENPALIDHAAPQAPQVQEGSLRLTLRRPALPMPEGPAPGVLLLTDGAGNRSAYQIAPVPGQVPPPLPSDAEAMPLWKALLLAALGGLVLNLMPCVFPILAMKAMALARLGGAERAVLRGHAASYTLGVVISFLALGGAMVGLRMAGMAVGWGFQFTSPVFVAGMSWLMLAIGLNLSGVFRVGAPTGTGSELAAQGGHFGSLATGALAVLVATPCTAPFMAAAIGSAMVLPSLEALGVFVALGAGMAAPYALLGLWPGLARVLPRPGGWMETLRQILAFPMYGAALWLLWVLAQQVSATGLAAALAGALALGFGAWALGAAQRARRLGGRWLAGGVAGMAALAALAMLPSLVGSAVPARDTALTLAGAEPWSDGRLADLRQQGRPVFVNMTAAWCITCKVNERVALSRASVREAFSERRIALLEGDWTDGGPEIAAVLRAHGREGVPLYLLYPAGGGDAKVLPQVLTEGGLLQALELAAPR</sequence>
<comment type="subcellular location">
    <subcellularLocation>
        <location evidence="1">Cell membrane</location>
        <topology evidence="1">Multi-pass membrane protein</topology>
    </subcellularLocation>
</comment>
<feature type="transmembrane region" description="Helical" evidence="7">
    <location>
        <begin position="534"/>
        <end position="551"/>
    </location>
</feature>
<dbReference type="CDD" id="cd02953">
    <property type="entry name" value="DsbDgamma"/>
    <property type="match status" value="1"/>
</dbReference>
<comment type="caution">
    <text evidence="9">The sequence shown here is derived from an EMBL/GenBank/DDBJ whole genome shotgun (WGS) entry which is preliminary data.</text>
</comment>
<evidence type="ECO:0000256" key="5">
    <source>
        <dbReference type="ARBA" id="ARBA00022989"/>
    </source>
</evidence>
<dbReference type="PANTHER" id="PTHR32234">
    <property type="entry name" value="THIOL:DISULFIDE INTERCHANGE PROTEIN DSBD"/>
    <property type="match status" value="1"/>
</dbReference>
<dbReference type="PANTHER" id="PTHR32234:SF3">
    <property type="entry name" value="SUPPRESSION OF COPPER SENSITIVITY PROTEIN"/>
    <property type="match status" value="1"/>
</dbReference>
<dbReference type="InterPro" id="IPR036249">
    <property type="entry name" value="Thioredoxin-like_sf"/>
</dbReference>
<evidence type="ECO:0000256" key="1">
    <source>
        <dbReference type="ARBA" id="ARBA00004651"/>
    </source>
</evidence>
<evidence type="ECO:0000256" key="6">
    <source>
        <dbReference type="ARBA" id="ARBA00023136"/>
    </source>
</evidence>
<reference evidence="10" key="1">
    <citation type="journal article" date="2019" name="Int. J. Syst. Evol. Microbiol.">
        <title>The Global Catalogue of Microorganisms (GCM) 10K type strain sequencing project: providing services to taxonomists for standard genome sequencing and annotation.</title>
        <authorList>
            <consortium name="The Broad Institute Genomics Platform"/>
            <consortium name="The Broad Institute Genome Sequencing Center for Infectious Disease"/>
            <person name="Wu L."/>
            <person name="Ma J."/>
        </authorList>
    </citation>
    <scope>NUCLEOTIDE SEQUENCE [LARGE SCALE GENOMIC DNA]</scope>
    <source>
        <strain evidence="10">KCTC 52094</strain>
    </source>
</reference>
<keyword evidence="5 7" id="KW-1133">Transmembrane helix</keyword>
<keyword evidence="4" id="KW-0201">Cytochrome c-type biogenesis</keyword>
<dbReference type="Pfam" id="PF13899">
    <property type="entry name" value="Thioredoxin_7"/>
    <property type="match status" value="1"/>
</dbReference>
<accession>A0ABV7G7R5</accession>
<evidence type="ECO:0000259" key="8">
    <source>
        <dbReference type="PROSITE" id="PS51352"/>
    </source>
</evidence>
<proteinExistence type="predicted"/>
<keyword evidence="10" id="KW-1185">Reference proteome</keyword>
<organism evidence="9 10">
    <name type="scientific">Teichococcus globiformis</name>
    <dbReference type="NCBI Taxonomy" id="2307229"/>
    <lineage>
        <taxon>Bacteria</taxon>
        <taxon>Pseudomonadati</taxon>
        <taxon>Pseudomonadota</taxon>
        <taxon>Alphaproteobacteria</taxon>
        <taxon>Acetobacterales</taxon>
        <taxon>Roseomonadaceae</taxon>
        <taxon>Roseomonas</taxon>
    </lineage>
</organism>
<evidence type="ECO:0000256" key="4">
    <source>
        <dbReference type="ARBA" id="ARBA00022748"/>
    </source>
</evidence>
<dbReference type="Gene3D" id="3.40.30.10">
    <property type="entry name" value="Glutaredoxin"/>
    <property type="match status" value="1"/>
</dbReference>
<feature type="transmembrane region" description="Helical" evidence="7">
    <location>
        <begin position="557"/>
        <end position="577"/>
    </location>
</feature>
<dbReference type="InterPro" id="IPR035671">
    <property type="entry name" value="DsbD_gamma"/>
</dbReference>
<feature type="transmembrane region" description="Helical" evidence="7">
    <location>
        <begin position="419"/>
        <end position="442"/>
    </location>
</feature>
<dbReference type="Pfam" id="PF02683">
    <property type="entry name" value="DsbD_TM"/>
    <property type="match status" value="1"/>
</dbReference>
<dbReference type="Pfam" id="PF11412">
    <property type="entry name" value="DsbD_N"/>
    <property type="match status" value="1"/>
</dbReference>
<dbReference type="Proteomes" id="UP001595593">
    <property type="component" value="Unassembled WGS sequence"/>
</dbReference>